<gene>
    <name evidence="1" type="ORF">JO380_002935</name>
</gene>
<accession>A0ABU0GMG1</accession>
<proteinExistence type="predicted"/>
<protein>
    <submittedName>
        <fullName evidence="1">Uncharacterized protein</fullName>
    </submittedName>
</protein>
<reference evidence="1 2" key="1">
    <citation type="submission" date="2023-07" db="EMBL/GenBank/DDBJ databases">
        <title>Sequencing the genomes of 1000 actinobacteria strains.</title>
        <authorList>
            <person name="Klenk H.-P."/>
        </authorList>
    </citation>
    <scope>NUCLEOTIDE SEQUENCE [LARGE SCALE GENOMIC DNA]</scope>
    <source>
        <strain evidence="1 2">DSM 14785</strain>
    </source>
</reference>
<evidence type="ECO:0000313" key="2">
    <source>
        <dbReference type="Proteomes" id="UP001240250"/>
    </source>
</evidence>
<comment type="caution">
    <text evidence="1">The sequence shown here is derived from an EMBL/GenBank/DDBJ whole genome shotgun (WGS) entry which is preliminary data.</text>
</comment>
<evidence type="ECO:0000313" key="1">
    <source>
        <dbReference type="EMBL" id="MDQ0426554.1"/>
    </source>
</evidence>
<dbReference type="Proteomes" id="UP001240250">
    <property type="component" value="Unassembled WGS sequence"/>
</dbReference>
<dbReference type="RefSeq" id="WP_233421187.1">
    <property type="nucleotide sequence ID" value="NZ_CP194061.1"/>
</dbReference>
<sequence>MTSDHPVRQPLPGRWEQLFADLEAQLAAGREQDARWDVAELTRAERSRVRLVDRLRASVGSRVRVVTGGGDAVDGLLVEAADEWLLVDLGVGRRAVVPTAAVRVVEGVGAHVAPPATRTASALGLGHVLRALARDRVVASVRTEAATLVGRLERVGADHVDVALEAPASRVAVVPFGAVLAVVSR</sequence>
<name>A0ABU0GMG1_9CELL</name>
<dbReference type="EMBL" id="JAUSVM010000001">
    <property type="protein sequence ID" value="MDQ0426554.1"/>
    <property type="molecule type" value="Genomic_DNA"/>
</dbReference>
<organism evidence="1 2">
    <name type="scientific">Cellulomonas iranensis</name>
    <dbReference type="NCBI Taxonomy" id="76862"/>
    <lineage>
        <taxon>Bacteria</taxon>
        <taxon>Bacillati</taxon>
        <taxon>Actinomycetota</taxon>
        <taxon>Actinomycetes</taxon>
        <taxon>Micrococcales</taxon>
        <taxon>Cellulomonadaceae</taxon>
        <taxon>Cellulomonas</taxon>
    </lineage>
</organism>
<keyword evidence="2" id="KW-1185">Reference proteome</keyword>